<feature type="domain" description="XS" evidence="2">
    <location>
        <begin position="814"/>
        <end position="933"/>
    </location>
</feature>
<feature type="compositionally biased region" description="Basic residues" evidence="1">
    <location>
        <begin position="1"/>
        <end position="10"/>
    </location>
</feature>
<keyword evidence="4" id="KW-1185">Reference proteome</keyword>
<dbReference type="Proteomes" id="UP001141806">
    <property type="component" value="Unassembled WGS sequence"/>
</dbReference>
<feature type="region of interest" description="Disordered" evidence="1">
    <location>
        <begin position="1"/>
        <end position="80"/>
    </location>
</feature>
<proteinExistence type="predicted"/>
<evidence type="ECO:0000259" key="2">
    <source>
        <dbReference type="Pfam" id="PF03468"/>
    </source>
</evidence>
<feature type="region of interest" description="Disordered" evidence="1">
    <location>
        <begin position="266"/>
        <end position="296"/>
    </location>
</feature>
<dbReference type="InterPro" id="IPR005380">
    <property type="entry name" value="XS_domain"/>
</dbReference>
<comment type="caution">
    <text evidence="3">The sequence shown here is derived from an EMBL/GenBank/DDBJ whole genome shotgun (WGS) entry which is preliminary data.</text>
</comment>
<protein>
    <recommendedName>
        <fullName evidence="2">XS domain-containing protein</fullName>
    </recommendedName>
</protein>
<name>A0A9Q0KHU2_9MAGN</name>
<dbReference type="PANTHER" id="PTHR46619">
    <property type="entry name" value="RNA RECOGNITION MOTIF XS DOMAIN PROTEIN-RELATED"/>
    <property type="match status" value="1"/>
</dbReference>
<dbReference type="EMBL" id="JAMYWD010000005">
    <property type="protein sequence ID" value="KAJ4970807.1"/>
    <property type="molecule type" value="Genomic_DNA"/>
</dbReference>
<dbReference type="AlphaFoldDB" id="A0A9Q0KHU2"/>
<evidence type="ECO:0000313" key="4">
    <source>
        <dbReference type="Proteomes" id="UP001141806"/>
    </source>
</evidence>
<sequence>MRAQRHKNVRTRSPPAKMRDHRSEWRRNPCPPHLRDTNDRRSRLSPLEVERSRRIQCDRRSPSVERREYNRQLDGGKDRRVVRSRSPLYGQARNISQFDVDSPSDCFHRKHLFPDHVYSNADTKPSLKYVGDSCGPSSSGIGKQKDFLSSGSSALEENGMLVPKSLYMDGGYRSFFTLPPDVAAVINSGKVEDIGYRKDEDLRYSDHPHPEKIASRESYEEKPAFYLRDAPYATMPSPHSKAFGSTSSGPSKDDFLGFYGSGLGGRPSSSDGFPRTGGKITDPFNHDDYGQAPPFGSVKHTELRQALPFGSGKHTELRQKNLASYQPGLPSPSRLEASEYHYPELGRRERIDPEYLSANLYRKLHANDRMDYEHSNSLKPSLMDPVVDRAEAAVGSHRTLTESVLWDQNTLQGEPASSYNTSLQGEPASNYYDVNRTSWAAKQDGELLGSRSSHLEFRPIISRDHDTDMSESGMDYGYGRDAGPLFYRERLQSSTMSECDPDIYRLDVSPERRLKAEESQFYDPSVRVTDRNNTIDEEMNRYNHRYMSSSNDNAISQIRESIDSDEQWTGEHSTSLLWSKRLCSRHPQHGNKSGRVFDRMSCHKVSAPDDWMSSEDLSLNVRVSPMDPRIAGSGKVSVKKRLRLGPKNFHSSYPLDRKHSAYRPHKFRNRNQDDFLGDVNEQNAGPSKDQGSPEKPEPPEGSEKFNQKAYEAFLRFCKQLNENPAQQRRYKEQGNAGSLLCIVCGSQSKEFGDTRSLATHAAMLQKQSRADHRGLHKAICVLMGWKPLNSSVPRDGSLWVPAELPHSEALALKEDLILWPPLVIIHNSSIANKDPDRRKVITIENMEAILKEMGFGVGKAKVCHGRPANQSVMVVKFGPTFSGLQDAERLHKYYSENKRGRVEFQQINANSGSVQGDEVERVLYGYLGIAEDLYKLDFGTKGRALVKSKKDIQAIADAPLKTK</sequence>
<reference evidence="3" key="1">
    <citation type="journal article" date="2023" name="Plant J.">
        <title>The genome of the king protea, Protea cynaroides.</title>
        <authorList>
            <person name="Chang J."/>
            <person name="Duong T.A."/>
            <person name="Schoeman C."/>
            <person name="Ma X."/>
            <person name="Roodt D."/>
            <person name="Barker N."/>
            <person name="Li Z."/>
            <person name="Van de Peer Y."/>
            <person name="Mizrachi E."/>
        </authorList>
    </citation>
    <scope>NUCLEOTIDE SEQUENCE</scope>
    <source>
        <tissue evidence="3">Young leaves</tissue>
    </source>
</reference>
<feature type="compositionally biased region" description="Basic and acidic residues" evidence="1">
    <location>
        <begin position="17"/>
        <end position="80"/>
    </location>
</feature>
<evidence type="ECO:0000313" key="3">
    <source>
        <dbReference type="EMBL" id="KAJ4970807.1"/>
    </source>
</evidence>
<dbReference type="Gene3D" id="3.30.70.2890">
    <property type="entry name" value="XS domain"/>
    <property type="match status" value="1"/>
</dbReference>
<dbReference type="Pfam" id="PF03468">
    <property type="entry name" value="XS"/>
    <property type="match status" value="1"/>
</dbReference>
<gene>
    <name evidence="3" type="ORF">NE237_003906</name>
</gene>
<organism evidence="3 4">
    <name type="scientific">Protea cynaroides</name>
    <dbReference type="NCBI Taxonomy" id="273540"/>
    <lineage>
        <taxon>Eukaryota</taxon>
        <taxon>Viridiplantae</taxon>
        <taxon>Streptophyta</taxon>
        <taxon>Embryophyta</taxon>
        <taxon>Tracheophyta</taxon>
        <taxon>Spermatophyta</taxon>
        <taxon>Magnoliopsida</taxon>
        <taxon>Proteales</taxon>
        <taxon>Proteaceae</taxon>
        <taxon>Protea</taxon>
    </lineage>
</organism>
<feature type="region of interest" description="Disordered" evidence="1">
    <location>
        <begin position="625"/>
        <end position="703"/>
    </location>
</feature>
<accession>A0A9Q0KHU2</accession>
<dbReference type="GO" id="GO:0031047">
    <property type="term" value="P:regulatory ncRNA-mediated gene silencing"/>
    <property type="evidence" value="ECO:0007669"/>
    <property type="project" value="InterPro"/>
</dbReference>
<dbReference type="InterPro" id="IPR038588">
    <property type="entry name" value="XS_domain_sf"/>
</dbReference>
<dbReference type="PANTHER" id="PTHR46619:SF2">
    <property type="entry name" value="XS DOMAIN PROTEIN"/>
    <property type="match status" value="1"/>
</dbReference>
<evidence type="ECO:0000256" key="1">
    <source>
        <dbReference type="SAM" id="MobiDB-lite"/>
    </source>
</evidence>
<feature type="compositionally biased region" description="Basic and acidic residues" evidence="1">
    <location>
        <begin position="691"/>
        <end position="703"/>
    </location>
</feature>
<feature type="compositionally biased region" description="Basic residues" evidence="1">
    <location>
        <begin position="660"/>
        <end position="669"/>
    </location>
</feature>
<dbReference type="OrthoDB" id="777694at2759"/>